<dbReference type="eggNOG" id="COG0673">
    <property type="taxonomic scope" value="Bacteria"/>
</dbReference>
<dbReference type="STRING" id="1385510.GCA_000425205_00527"/>
<dbReference type="Gene3D" id="3.40.50.720">
    <property type="entry name" value="NAD(P)-binding Rossmann-like Domain"/>
    <property type="match status" value="1"/>
</dbReference>
<accession>A0A0A5GLL0</accession>
<organism evidence="3 4">
    <name type="scientific">Pontibacillus halophilus JSM 076056 = DSM 19796</name>
    <dbReference type="NCBI Taxonomy" id="1385510"/>
    <lineage>
        <taxon>Bacteria</taxon>
        <taxon>Bacillati</taxon>
        <taxon>Bacillota</taxon>
        <taxon>Bacilli</taxon>
        <taxon>Bacillales</taxon>
        <taxon>Bacillaceae</taxon>
        <taxon>Pontibacillus</taxon>
    </lineage>
</organism>
<dbReference type="SUPFAM" id="SSF51735">
    <property type="entry name" value="NAD(P)-binding Rossmann-fold domains"/>
    <property type="match status" value="1"/>
</dbReference>
<dbReference type="InterPro" id="IPR036291">
    <property type="entry name" value="NAD(P)-bd_dom_sf"/>
</dbReference>
<dbReference type="EMBL" id="AVPE01000008">
    <property type="protein sequence ID" value="KGX92015.1"/>
    <property type="molecule type" value="Genomic_DNA"/>
</dbReference>
<dbReference type="PANTHER" id="PTHR43377:SF1">
    <property type="entry name" value="BILIVERDIN REDUCTASE A"/>
    <property type="match status" value="1"/>
</dbReference>
<feature type="domain" description="GFO/IDH/MocA-like oxidoreductase" evidence="2">
    <location>
        <begin position="130"/>
        <end position="251"/>
    </location>
</feature>
<dbReference type="OrthoDB" id="9815825at2"/>
<reference evidence="3 4" key="1">
    <citation type="submission" date="2013-08" db="EMBL/GenBank/DDBJ databases">
        <authorList>
            <person name="Huang J."/>
            <person name="Wang G."/>
        </authorList>
    </citation>
    <scope>NUCLEOTIDE SEQUENCE [LARGE SCALE GENOMIC DNA]</scope>
    <source>
        <strain evidence="3 4">JSM 076056</strain>
    </source>
</reference>
<evidence type="ECO:0000313" key="4">
    <source>
        <dbReference type="Proteomes" id="UP000030528"/>
    </source>
</evidence>
<dbReference type="SUPFAM" id="SSF55347">
    <property type="entry name" value="Glyceraldehyde-3-phosphate dehydrogenase-like, C-terminal domain"/>
    <property type="match status" value="1"/>
</dbReference>
<dbReference type="Gene3D" id="3.30.360.10">
    <property type="entry name" value="Dihydrodipicolinate Reductase, domain 2"/>
    <property type="match status" value="1"/>
</dbReference>
<dbReference type="AlphaFoldDB" id="A0A0A5GLL0"/>
<gene>
    <name evidence="3" type="ORF">N781_03055</name>
</gene>
<proteinExistence type="predicted"/>
<keyword evidence="4" id="KW-1185">Reference proteome</keyword>
<evidence type="ECO:0000313" key="3">
    <source>
        <dbReference type="EMBL" id="KGX92015.1"/>
    </source>
</evidence>
<dbReference type="InterPro" id="IPR000683">
    <property type="entry name" value="Gfo/Idh/MocA-like_OxRdtase_N"/>
</dbReference>
<name>A0A0A5GLL0_9BACI</name>
<dbReference type="Pfam" id="PF01408">
    <property type="entry name" value="GFO_IDH_MocA"/>
    <property type="match status" value="1"/>
</dbReference>
<dbReference type="Pfam" id="PF22725">
    <property type="entry name" value="GFO_IDH_MocA_C3"/>
    <property type="match status" value="1"/>
</dbReference>
<dbReference type="InterPro" id="IPR051450">
    <property type="entry name" value="Gfo/Idh/MocA_Oxidoreductases"/>
</dbReference>
<dbReference type="RefSeq" id="WP_036769896.1">
    <property type="nucleotide sequence ID" value="NZ_AULI01000002.1"/>
</dbReference>
<dbReference type="PANTHER" id="PTHR43377">
    <property type="entry name" value="BILIVERDIN REDUCTASE A"/>
    <property type="match status" value="1"/>
</dbReference>
<evidence type="ECO:0000259" key="2">
    <source>
        <dbReference type="Pfam" id="PF22725"/>
    </source>
</evidence>
<comment type="caution">
    <text evidence="3">The sequence shown here is derived from an EMBL/GenBank/DDBJ whole genome shotgun (WGS) entry which is preliminary data.</text>
</comment>
<dbReference type="GO" id="GO:0000166">
    <property type="term" value="F:nucleotide binding"/>
    <property type="evidence" value="ECO:0007669"/>
    <property type="project" value="InterPro"/>
</dbReference>
<dbReference type="Proteomes" id="UP000030528">
    <property type="component" value="Unassembled WGS sequence"/>
</dbReference>
<evidence type="ECO:0000259" key="1">
    <source>
        <dbReference type="Pfam" id="PF01408"/>
    </source>
</evidence>
<sequence>MNRVAVIGGGGIAEDHLRALQAHPAFHPVAVVEIREERARLLENVFDLAAYESINEMLLTEKPYMAIIALPHYLHKEASLLCIEHGVHLLIEKPMALSVKDCLDIQNAAQEQNVAIMVAHTQHYLSENLAACERIGRGDLGELLMVHEERYIDYFHQERPSWFLSKELAGGGIVMNLGSHSIDKVQWLTGQSFQYVKATCTFQEQIQGCDVEGSGFLYFETNHGVPVSISLSGYEQGQRQRTELVYRKGRVVIEMGKGATLIKQGGEEESLQYRKDSYSPLYRQLEDFHGYLTNGGSLTCDGPYATSVVHAVECAYRSHSKKRMIDLINTEPL</sequence>
<dbReference type="InterPro" id="IPR055170">
    <property type="entry name" value="GFO_IDH_MocA-like_dom"/>
</dbReference>
<feature type="domain" description="Gfo/Idh/MocA-like oxidoreductase N-terminal" evidence="1">
    <location>
        <begin position="3"/>
        <end position="120"/>
    </location>
</feature>
<protein>
    <submittedName>
        <fullName evidence="3">Oxidoreductase</fullName>
    </submittedName>
</protein>